<dbReference type="AlphaFoldDB" id="A0A8J4RB72"/>
<comment type="caution">
    <text evidence="1">The sequence shown here is derived from an EMBL/GenBank/DDBJ whole genome shotgun (WGS) entry which is preliminary data.</text>
</comment>
<proteinExistence type="predicted"/>
<evidence type="ECO:0000313" key="2">
    <source>
        <dbReference type="Proteomes" id="UP000737018"/>
    </source>
</evidence>
<evidence type="ECO:0000313" key="1">
    <source>
        <dbReference type="EMBL" id="KAF3960859.1"/>
    </source>
</evidence>
<dbReference type="EMBL" id="JRKL02002021">
    <property type="protein sequence ID" value="KAF3960859.1"/>
    <property type="molecule type" value="Genomic_DNA"/>
</dbReference>
<organism evidence="1 2">
    <name type="scientific">Castanea mollissima</name>
    <name type="common">Chinese chestnut</name>
    <dbReference type="NCBI Taxonomy" id="60419"/>
    <lineage>
        <taxon>Eukaryota</taxon>
        <taxon>Viridiplantae</taxon>
        <taxon>Streptophyta</taxon>
        <taxon>Embryophyta</taxon>
        <taxon>Tracheophyta</taxon>
        <taxon>Spermatophyta</taxon>
        <taxon>Magnoliopsida</taxon>
        <taxon>eudicotyledons</taxon>
        <taxon>Gunneridae</taxon>
        <taxon>Pentapetalae</taxon>
        <taxon>rosids</taxon>
        <taxon>fabids</taxon>
        <taxon>Fagales</taxon>
        <taxon>Fagaceae</taxon>
        <taxon>Castanea</taxon>
    </lineage>
</organism>
<gene>
    <name evidence="1" type="ORF">CMV_014458</name>
</gene>
<name>A0A8J4RB72_9ROSI</name>
<sequence>MKCSGVKIDLHSHHKLSHQIDFSSRVSMSKLRVLLFESFPTIGLYLASDSAEIYVPLKDNYANNDSYGFVHDDIISWDYDLIIFINGHKRPFTEKVFSFFMKCDHLWFFGIPHSQLLRKFGDLMQGDRNHIKISCKISHWASEFGKFAPMVARMGVHVECICSPQNSVIIQDNSQNVDDSEDTMLTPLLSPCSTSNGSHTNLGCLDGLRRWRPW</sequence>
<dbReference type="Proteomes" id="UP000737018">
    <property type="component" value="Unassembled WGS sequence"/>
</dbReference>
<protein>
    <submittedName>
        <fullName evidence="1">Uncharacterized protein</fullName>
    </submittedName>
</protein>
<keyword evidence="2" id="KW-1185">Reference proteome</keyword>
<reference evidence="1" key="1">
    <citation type="submission" date="2020-03" db="EMBL/GenBank/DDBJ databases">
        <title>Castanea mollissima Vanexum genome sequencing.</title>
        <authorList>
            <person name="Staton M."/>
        </authorList>
    </citation>
    <scope>NUCLEOTIDE SEQUENCE</scope>
    <source>
        <tissue evidence="1">Leaf</tissue>
    </source>
</reference>
<accession>A0A8J4RB72</accession>